<evidence type="ECO:0008006" key="2">
    <source>
        <dbReference type="Google" id="ProtNLM"/>
    </source>
</evidence>
<proteinExistence type="predicted"/>
<reference evidence="1" key="2">
    <citation type="journal article" date="2018" name="Nature">
        <title>A major lineage of non-tailed dsDNA viruses as unrecognized killers of marine bacteria.</title>
        <authorList>
            <person name="Kauffman K.M."/>
            <person name="Hussain F.A."/>
            <person name="Yang J."/>
            <person name="Arevalo P."/>
            <person name="Brown J.M."/>
            <person name="Chang W.K."/>
            <person name="VanInsberghe D."/>
            <person name="Elsherbini J."/>
            <person name="Sharma R.S."/>
            <person name="Cutler M.B."/>
            <person name="Kelly L."/>
            <person name="Polz M.F."/>
        </authorList>
    </citation>
    <scope>NUCLEOTIDE SEQUENCE</scope>
    <source>
        <strain evidence="1">10N.222.46.E12</strain>
    </source>
</reference>
<evidence type="ECO:0000313" key="1">
    <source>
        <dbReference type="EMBL" id="PMP33000.1"/>
    </source>
</evidence>
<protein>
    <recommendedName>
        <fullName evidence="2">Terminase</fullName>
    </recommendedName>
</protein>
<dbReference type="RefSeq" id="WP_102387530.1">
    <property type="nucleotide sequence ID" value="NZ_CP170590.1"/>
</dbReference>
<dbReference type="AlphaFoldDB" id="A0A7Z1MMF3"/>
<gene>
    <name evidence="1" type="ORF">BCS90_09705</name>
</gene>
<name>A0A7Z1MMF3_9VIBR</name>
<organism evidence="1">
    <name type="scientific">Vibrio cyclitrophicus</name>
    <dbReference type="NCBI Taxonomy" id="47951"/>
    <lineage>
        <taxon>Bacteria</taxon>
        <taxon>Pseudomonadati</taxon>
        <taxon>Pseudomonadota</taxon>
        <taxon>Gammaproteobacteria</taxon>
        <taxon>Vibrionales</taxon>
        <taxon>Vibrionaceae</taxon>
        <taxon>Vibrio</taxon>
    </lineage>
</organism>
<dbReference type="EMBL" id="MDBS01000003">
    <property type="protein sequence ID" value="PMP33000.1"/>
    <property type="molecule type" value="Genomic_DNA"/>
</dbReference>
<reference evidence="1" key="1">
    <citation type="submission" date="2016-07" db="EMBL/GenBank/DDBJ databases">
        <authorList>
            <person name="Kauffman K."/>
            <person name="Arevalo P."/>
            <person name="Polz M.F."/>
        </authorList>
    </citation>
    <scope>NUCLEOTIDE SEQUENCE</scope>
    <source>
        <strain evidence="1">10N.222.46.E12</strain>
    </source>
</reference>
<sequence>MARATKRTKSRDNKFFKALAENKTIGDAARIAGYSRRSIYEYADNDPEFKEKFTDAKEDIAERLEREADIRAMDGYTSGYKTVYIDGKPKSVPIKRKSDALLMFRLRALKPEVYRENYSPDLDELEAPPIKVEFSVSEPVRKVEVTRGKTET</sequence>
<comment type="caution">
    <text evidence="1">The sequence shown here is derived from an EMBL/GenBank/DDBJ whole genome shotgun (WGS) entry which is preliminary data.</text>
</comment>
<accession>A0A7Z1MMF3</accession>
<dbReference type="Gene3D" id="1.10.10.60">
    <property type="entry name" value="Homeodomain-like"/>
    <property type="match status" value="1"/>
</dbReference>